<reference evidence="2 3" key="1">
    <citation type="submission" date="2018-02" db="EMBL/GenBank/DDBJ databases">
        <title>Comparative genomes isolates from brazilian mangrove.</title>
        <authorList>
            <person name="Araujo J.E."/>
            <person name="Taketani R.G."/>
            <person name="Silva M.C.P."/>
            <person name="Loureco M.V."/>
            <person name="Andreote F.D."/>
        </authorList>
    </citation>
    <scope>NUCLEOTIDE SEQUENCE [LARGE SCALE GENOMIC DNA]</scope>
    <source>
        <strain evidence="2 3">Nap-Phe MGV</strain>
    </source>
</reference>
<sequence length="329" mass="37416">MPKCNLLLVAFSILIAHTSFVLGEDDKAKQRSYVVRDFRIFYTLEGKAAIPADDRDASGVPDRVEDLAKQLWVAQQLFCEVLKFPTPVNCQRYPQADCIEVFLRHRDSGNGTAFDGLNKARVIPGETPARKSLVIVIGSHVDPTKNVTPAHEFFHLVQYGATYFKNRWYLEGMTRWSEHAVWAGDLGKVRYAPRGTWPQNSAKLKDLFQMSYDAEFVLWNPIAKATDQQGALPTSDTLRMLATIRYSNGKPVLQDMQLTGAAVMREILLELGEQDDRAFRELKYQDWSEENQRSPQNDPYIYAAVMNVLRRHDDNVGPYEPTSSTKAPR</sequence>
<dbReference type="RefSeq" id="WP_105336080.1">
    <property type="nucleotide sequence ID" value="NZ_PUHZ01000014.1"/>
</dbReference>
<comment type="caution">
    <text evidence="2">The sequence shown here is derived from an EMBL/GenBank/DDBJ whole genome shotgun (WGS) entry which is preliminary data.</text>
</comment>
<evidence type="ECO:0000313" key="2">
    <source>
        <dbReference type="EMBL" id="PQO45589.1"/>
    </source>
</evidence>
<protein>
    <recommendedName>
        <fullName evidence="4">Peptidase MA-like domain-containing protein</fullName>
    </recommendedName>
</protein>
<accession>A0A2S8GMD2</accession>
<evidence type="ECO:0000313" key="3">
    <source>
        <dbReference type="Proteomes" id="UP000237819"/>
    </source>
</evidence>
<evidence type="ECO:0000256" key="1">
    <source>
        <dbReference type="SAM" id="SignalP"/>
    </source>
</evidence>
<feature type="signal peptide" evidence="1">
    <location>
        <begin position="1"/>
        <end position="23"/>
    </location>
</feature>
<dbReference type="Proteomes" id="UP000237819">
    <property type="component" value="Unassembled WGS sequence"/>
</dbReference>
<name>A0A2S8GMD2_9BACT</name>
<keyword evidence="1" id="KW-0732">Signal</keyword>
<evidence type="ECO:0008006" key="4">
    <source>
        <dbReference type="Google" id="ProtNLM"/>
    </source>
</evidence>
<dbReference type="OrthoDB" id="262317at2"/>
<organism evidence="2 3">
    <name type="scientific">Blastopirellula marina</name>
    <dbReference type="NCBI Taxonomy" id="124"/>
    <lineage>
        <taxon>Bacteria</taxon>
        <taxon>Pseudomonadati</taxon>
        <taxon>Planctomycetota</taxon>
        <taxon>Planctomycetia</taxon>
        <taxon>Pirellulales</taxon>
        <taxon>Pirellulaceae</taxon>
        <taxon>Blastopirellula</taxon>
    </lineage>
</organism>
<gene>
    <name evidence="2" type="ORF">C5Y93_14205</name>
</gene>
<proteinExistence type="predicted"/>
<dbReference type="AlphaFoldDB" id="A0A2S8GMD2"/>
<feature type="chain" id="PRO_5015435915" description="Peptidase MA-like domain-containing protein" evidence="1">
    <location>
        <begin position="24"/>
        <end position="329"/>
    </location>
</feature>
<dbReference type="EMBL" id="PUHZ01000014">
    <property type="protein sequence ID" value="PQO45589.1"/>
    <property type="molecule type" value="Genomic_DNA"/>
</dbReference>